<dbReference type="InterPro" id="IPR039448">
    <property type="entry name" value="Beta_helix"/>
</dbReference>
<evidence type="ECO:0000256" key="1">
    <source>
        <dbReference type="ARBA" id="ARBA00022737"/>
    </source>
</evidence>
<dbReference type="InterPro" id="IPR022441">
    <property type="entry name" value="Para_beta_helix_rpt-2"/>
</dbReference>
<name>B5IGY0_ACIB4</name>
<evidence type="ECO:0000259" key="2">
    <source>
        <dbReference type="PROSITE" id="PS50853"/>
    </source>
</evidence>
<evidence type="ECO:0000313" key="3">
    <source>
        <dbReference type="EMBL" id="ADD08705.1"/>
    </source>
</evidence>
<dbReference type="InterPro" id="IPR013783">
    <property type="entry name" value="Ig-like_fold"/>
</dbReference>
<dbReference type="InterPro" id="IPR011050">
    <property type="entry name" value="Pectin_lyase_fold/virulence"/>
</dbReference>
<dbReference type="SMART" id="SM00060">
    <property type="entry name" value="FN3"/>
    <property type="match status" value="3"/>
</dbReference>
<sequence length="804" mass="90771">MIVITVLFAIILIFNFPVVSLHTYGNSESTIIYSSIIIHNDTEFIEMAEKMKWQGNGSANAPYIIENYSIIPMMGMDGISIQNVTFYFIIKDVVVFYAYVPSKNVITAGIRLNNVSNVVIEKFTSQSNKIGIYIANSSNISVKNCEFLNGDMGIYLYNSTHTRFYFDNFSGVNKNSMYIYSSKDAVVERNKFLNVGVGVFGKYSKEIRIEKNYFDKGEAFSAVWYSQNVSVENNTIYDYRYEGIVSRISEHVKIVGNKLAIREKRPLDKWSIHGIDLYSSNFTIVKDNKIVGNYSQVDGIRVKGSGNITFNENYILRNGNGIYGLLSSHISIENNEISFNKGEGMKIFYVSSSIIRDNNITHNHGIGISLDRSFGNVITENLLLFNYLGIKGNILNSCGKPNLIYNNSFYYNDGSGDFYNSWHIQAWDECTIDHWNTSKYGNYWQDWASKNDSNGDGIIDEPYLLIASNNKKVYDYHPLKYPPRYYCIEPTTPRKLRVEIGTGYLNLTWLRPVGNGTAPLREYRIYRNNVSIATISSNHLYYNDSSVKNGVEYSYYITAVNAYGESAKSNIAHGIPGIPSQPLNLTAYGGYGYINLTWKEPKRIGASPILYYKIYRVIPPPFPPCPPVPGWKPPKKLIAVVPGTQHYYNYTNVTNGKSYIFVVSAVNLAGEGPASKSVSTTPGRVPSSPLNLKIVIKDGYANLTWDTPKNTGGGIEEYKVYCNGKLIGRVYYKEHYFLYKLPSSGKYVFYVTAVNFKGESEPSNVVRILYLERTSLQYKGEIVVSLALIILALIAGFIAKRSKK</sequence>
<dbReference type="AlphaFoldDB" id="B5IGY0"/>
<dbReference type="NCBIfam" id="TIGR03804">
    <property type="entry name" value="para_beta_helix"/>
    <property type="match status" value="1"/>
</dbReference>
<dbReference type="Proteomes" id="UP000001400">
    <property type="component" value="Chromosome"/>
</dbReference>
<dbReference type="InterPro" id="IPR012334">
    <property type="entry name" value="Pectin_lyas_fold"/>
</dbReference>
<dbReference type="InterPro" id="IPR006626">
    <property type="entry name" value="PbH1"/>
</dbReference>
<dbReference type="OrthoDB" id="96958at2157"/>
<dbReference type="InterPro" id="IPR036116">
    <property type="entry name" value="FN3_sf"/>
</dbReference>
<dbReference type="InterPro" id="IPR003961">
    <property type="entry name" value="FN3_dom"/>
</dbReference>
<feature type="domain" description="Fibronectin type-III" evidence="2">
    <location>
        <begin position="489"/>
        <end position="578"/>
    </location>
</feature>
<keyword evidence="4" id="KW-1185">Reference proteome</keyword>
<dbReference type="Pfam" id="PF00041">
    <property type="entry name" value="fn3"/>
    <property type="match status" value="3"/>
</dbReference>
<dbReference type="PANTHER" id="PTHR13817">
    <property type="entry name" value="TITIN"/>
    <property type="match status" value="1"/>
</dbReference>
<gene>
    <name evidence="3" type="ordered locus">Aboo_0896</name>
</gene>
<proteinExistence type="predicted"/>
<dbReference type="InterPro" id="IPR050964">
    <property type="entry name" value="Striated_Muscle_Regulatory"/>
</dbReference>
<dbReference type="CDD" id="cd00063">
    <property type="entry name" value="FN3"/>
    <property type="match status" value="3"/>
</dbReference>
<dbReference type="EMBL" id="CP001941">
    <property type="protein sequence ID" value="ADD08705.1"/>
    <property type="molecule type" value="Genomic_DNA"/>
</dbReference>
<reference evidence="3" key="1">
    <citation type="submission" date="2010-02" db="EMBL/GenBank/DDBJ databases">
        <title>Complete sequence of Aciduliprofundum boonei T469.</title>
        <authorList>
            <consortium name="US DOE Joint Genome Institute"/>
            <person name="Lucas S."/>
            <person name="Copeland A."/>
            <person name="Lapidus A."/>
            <person name="Cheng J.-F."/>
            <person name="Bruce D."/>
            <person name="Goodwin L."/>
            <person name="Pitluck S."/>
            <person name="Saunders E."/>
            <person name="Detter J.C."/>
            <person name="Han C."/>
            <person name="Tapia R."/>
            <person name="Land M."/>
            <person name="Hauser L."/>
            <person name="Kyrpides N."/>
            <person name="Mikhailova N."/>
            <person name="Flores G."/>
            <person name="Reysenbach A.-L."/>
            <person name="Woyke T."/>
        </authorList>
    </citation>
    <scope>NUCLEOTIDE SEQUENCE</scope>
    <source>
        <strain evidence="3">T469</strain>
    </source>
</reference>
<organism evidence="3 4">
    <name type="scientific">Aciduliprofundum boonei (strain DSM 19572 / T469)</name>
    <dbReference type="NCBI Taxonomy" id="439481"/>
    <lineage>
        <taxon>Archaea</taxon>
        <taxon>Methanobacteriati</taxon>
        <taxon>Thermoplasmatota</taxon>
        <taxon>DHVE2 group</taxon>
        <taxon>Candidatus Aciduliprofundum</taxon>
    </lineage>
</organism>
<dbReference type="RefSeq" id="WP_008086414.1">
    <property type="nucleotide sequence ID" value="NC_013926.1"/>
</dbReference>
<dbReference type="Pfam" id="PF13229">
    <property type="entry name" value="Beta_helix"/>
    <property type="match status" value="1"/>
</dbReference>
<keyword evidence="1" id="KW-0677">Repeat</keyword>
<feature type="domain" description="Fibronectin type-III" evidence="2">
    <location>
        <begin position="579"/>
        <end position="688"/>
    </location>
</feature>
<dbReference type="PROSITE" id="PS50853">
    <property type="entry name" value="FN3"/>
    <property type="match status" value="2"/>
</dbReference>
<dbReference type="PANTHER" id="PTHR13817:SF166">
    <property type="entry name" value="NEURONAL IGCAM-RELATED"/>
    <property type="match status" value="1"/>
</dbReference>
<dbReference type="STRING" id="439481.Aboo_0896"/>
<dbReference type="Gene3D" id="2.160.20.10">
    <property type="entry name" value="Single-stranded right-handed beta-helix, Pectin lyase-like"/>
    <property type="match status" value="3"/>
</dbReference>
<dbReference type="KEGG" id="abi:Aboo_0896"/>
<dbReference type="eggNOG" id="arCOG02552">
    <property type="taxonomic scope" value="Archaea"/>
</dbReference>
<dbReference type="Gene3D" id="2.60.40.10">
    <property type="entry name" value="Immunoglobulins"/>
    <property type="match status" value="3"/>
</dbReference>
<dbReference type="eggNOG" id="arCOG05978">
    <property type="taxonomic scope" value="Archaea"/>
</dbReference>
<accession>B5IGY0</accession>
<evidence type="ECO:0000313" key="4">
    <source>
        <dbReference type="Proteomes" id="UP000001400"/>
    </source>
</evidence>
<dbReference type="eggNOG" id="arCOG02545">
    <property type="taxonomic scope" value="Archaea"/>
</dbReference>
<protein>
    <submittedName>
        <fullName evidence="3">Fibronectin type III domain protein</fullName>
    </submittedName>
</protein>
<dbReference type="HOGENOM" id="CLU_363563_0_0_2"/>
<dbReference type="GeneID" id="8827846"/>
<dbReference type="SMART" id="SM00710">
    <property type="entry name" value="PbH1"/>
    <property type="match status" value="10"/>
</dbReference>
<dbReference type="SUPFAM" id="SSF49265">
    <property type="entry name" value="Fibronectin type III"/>
    <property type="match status" value="2"/>
</dbReference>
<dbReference type="SUPFAM" id="SSF51126">
    <property type="entry name" value="Pectin lyase-like"/>
    <property type="match status" value="2"/>
</dbReference>